<feature type="region of interest" description="Disordered" evidence="1">
    <location>
        <begin position="496"/>
        <end position="515"/>
    </location>
</feature>
<accession>A0A482YC94</accession>
<evidence type="ECO:0000313" key="4">
    <source>
        <dbReference type="Proteomes" id="UP000291097"/>
    </source>
</evidence>
<comment type="caution">
    <text evidence="3">The sequence shown here is derived from an EMBL/GenBank/DDBJ whole genome shotgun (WGS) entry which is preliminary data.</text>
</comment>
<dbReference type="AlphaFoldDB" id="A0A482YC94"/>
<evidence type="ECO:0000313" key="3">
    <source>
        <dbReference type="EMBL" id="RZV10510.1"/>
    </source>
</evidence>
<dbReference type="GO" id="GO:0003676">
    <property type="term" value="F:nucleic acid binding"/>
    <property type="evidence" value="ECO:0007669"/>
    <property type="project" value="InterPro"/>
</dbReference>
<dbReference type="OrthoDB" id="50367at2157"/>
<dbReference type="GO" id="GO:0000166">
    <property type="term" value="F:nucleotide binding"/>
    <property type="evidence" value="ECO:0007669"/>
    <property type="project" value="InterPro"/>
</dbReference>
<dbReference type="RefSeq" id="WP_130500015.1">
    <property type="nucleotide sequence ID" value="NZ_SHMP01000004.1"/>
</dbReference>
<gene>
    <name evidence="3" type="ORF">BDK88_1678</name>
</gene>
<dbReference type="Pfam" id="PF14520">
    <property type="entry name" value="HHH_5"/>
    <property type="match status" value="1"/>
</dbReference>
<dbReference type="Gene3D" id="3.30.420.10">
    <property type="entry name" value="Ribonuclease H-like superfamily/Ribonuclease H"/>
    <property type="match status" value="1"/>
</dbReference>
<dbReference type="InterPro" id="IPR038720">
    <property type="entry name" value="YprB_RNase_H-like_dom"/>
</dbReference>
<name>A0A482YC94_9EURY</name>
<dbReference type="SUPFAM" id="SSF47794">
    <property type="entry name" value="Rad51 N-terminal domain-like"/>
    <property type="match status" value="1"/>
</dbReference>
<feature type="domain" description="YprB ribonuclease H-like" evidence="2">
    <location>
        <begin position="313"/>
        <end position="489"/>
    </location>
</feature>
<dbReference type="InterPro" id="IPR012337">
    <property type="entry name" value="RNaseH-like_sf"/>
</dbReference>
<dbReference type="Proteomes" id="UP000291097">
    <property type="component" value="Unassembled WGS sequence"/>
</dbReference>
<dbReference type="InterPro" id="IPR036397">
    <property type="entry name" value="RNaseH_sf"/>
</dbReference>
<dbReference type="Gene3D" id="1.10.150.20">
    <property type="entry name" value="5' to 3' exonuclease, C-terminal subdomain"/>
    <property type="match status" value="1"/>
</dbReference>
<evidence type="ECO:0000256" key="1">
    <source>
        <dbReference type="SAM" id="MobiDB-lite"/>
    </source>
</evidence>
<proteinExistence type="predicted"/>
<protein>
    <submittedName>
        <fullName evidence="3">Putative RecB family nuclease</fullName>
    </submittedName>
</protein>
<dbReference type="InterPro" id="IPR010995">
    <property type="entry name" value="DNA_repair_Rad51/TF_NusA_a-hlx"/>
</dbReference>
<evidence type="ECO:0000259" key="2">
    <source>
        <dbReference type="Pfam" id="PF13482"/>
    </source>
</evidence>
<dbReference type="EMBL" id="SHMP01000004">
    <property type="protein sequence ID" value="RZV10510.1"/>
    <property type="molecule type" value="Genomic_DNA"/>
</dbReference>
<reference evidence="3 4" key="1">
    <citation type="submission" date="2019-02" db="EMBL/GenBank/DDBJ databases">
        <title>Genomic Encyclopedia of Archaeal and Bacterial Type Strains, Phase II (KMG-II): from individual species to whole genera.</title>
        <authorList>
            <person name="Goeker M."/>
        </authorList>
    </citation>
    <scope>NUCLEOTIDE SEQUENCE [LARGE SCALE GENOMIC DNA]</scope>
    <source>
        <strain evidence="3 4">DSM 18328</strain>
    </source>
</reference>
<organism evidence="3 4">
    <name type="scientific">Natrinema hispanicum</name>
    <dbReference type="NCBI Taxonomy" id="392421"/>
    <lineage>
        <taxon>Archaea</taxon>
        <taxon>Methanobacteriati</taxon>
        <taxon>Methanobacteriota</taxon>
        <taxon>Stenosarchaea group</taxon>
        <taxon>Halobacteria</taxon>
        <taxon>Halobacteriales</taxon>
        <taxon>Natrialbaceae</taxon>
        <taxon>Natrinema</taxon>
    </lineage>
</organism>
<sequence length="515" mass="56299">MTGDTDWTTDGDTPLELLTLPASTLDRVSQPAIRDAVQYFTPGLITIPGPRTPTAEATARDAAPDIPVLHPQLSRGGTRVYHYRYSPDGGVHEAPDAAPPPETIDILAVQNGDVLPRLQTQLAAGERQTGSEAATLLFVPKLTVEWDTTTLSTTLPHAEQLAAISATLPEPVTVLAGGQPAEYYHEWELPHNHSSVHVPMSGLGATEHSGAMFAQYTCTARGTIAAEAVDADQFGLRALNGVGQSTAQRLRTQGCQTTSDVQNLAVSTLTDLPGIGQTTAEKIHAHADVIHSGEPIVLTNKTPVKTRDDRPPLCLDIETDGLSPTIIWQFGVYDPATDDYQAFIEKQHPKDPKPVLEAFITWFIANHRDRTVLTWNGYKFDYLHITQFLEQHLPEYVEAWDDIWTYDLYKWAVRDGNALLPGRTNKLDHVARALGYDSAGTGLTGAQTAAAYQEFMRNPDSPAAELDWDRHKAYCEDDCRALWHVYQAITNATRRDMTDSGTGGATGQQAGLTDF</sequence>
<dbReference type="SUPFAM" id="SSF53098">
    <property type="entry name" value="Ribonuclease H-like"/>
    <property type="match status" value="1"/>
</dbReference>
<dbReference type="Pfam" id="PF13482">
    <property type="entry name" value="RNase_H_2"/>
    <property type="match status" value="1"/>
</dbReference>